<comment type="catalytic activity">
    <reaction evidence="1">
        <text>Hydrolysis of proteins in presence of ATP.</text>
        <dbReference type="EC" id="3.4.21.53"/>
    </reaction>
</comment>
<dbReference type="STRING" id="28034.BFX07_07200"/>
<dbReference type="Proteomes" id="UP000192660">
    <property type="component" value="Unassembled WGS sequence"/>
</dbReference>
<keyword evidence="2" id="KW-0472">Membrane</keyword>
<keyword evidence="2" id="KW-1133">Transmembrane helix</keyword>
<keyword evidence="1" id="KW-0378">Hydrolase</keyword>
<dbReference type="InterPro" id="IPR027065">
    <property type="entry name" value="Lon_Prtase"/>
</dbReference>
<name>A0A1W1WM78_SULTA</name>
<gene>
    <name evidence="4" type="ORF">SAMN00768000_3375</name>
</gene>
<dbReference type="InterPro" id="IPR008269">
    <property type="entry name" value="Lon_proteolytic"/>
</dbReference>
<evidence type="ECO:0000259" key="3">
    <source>
        <dbReference type="PROSITE" id="PS51786"/>
    </source>
</evidence>
<dbReference type="GO" id="GO:0004176">
    <property type="term" value="F:ATP-dependent peptidase activity"/>
    <property type="evidence" value="ECO:0007669"/>
    <property type="project" value="UniProtKB-UniRule"/>
</dbReference>
<feature type="transmembrane region" description="Helical" evidence="2">
    <location>
        <begin position="9"/>
        <end position="27"/>
    </location>
</feature>
<evidence type="ECO:0000256" key="2">
    <source>
        <dbReference type="SAM" id="Phobius"/>
    </source>
</evidence>
<dbReference type="GO" id="GO:0006508">
    <property type="term" value="P:proteolysis"/>
    <property type="evidence" value="ECO:0007669"/>
    <property type="project" value="UniProtKB-KW"/>
</dbReference>
<dbReference type="InterPro" id="IPR036034">
    <property type="entry name" value="PDZ_sf"/>
</dbReference>
<dbReference type="GO" id="GO:0004252">
    <property type="term" value="F:serine-type endopeptidase activity"/>
    <property type="evidence" value="ECO:0007669"/>
    <property type="project" value="UniProtKB-UniRule"/>
</dbReference>
<feature type="active site" evidence="1">
    <location>
        <position position="239"/>
    </location>
</feature>
<dbReference type="GO" id="GO:0030163">
    <property type="term" value="P:protein catabolic process"/>
    <property type="evidence" value="ECO:0007669"/>
    <property type="project" value="InterPro"/>
</dbReference>
<dbReference type="EC" id="3.4.21.53" evidence="1"/>
<evidence type="ECO:0000256" key="1">
    <source>
        <dbReference type="PROSITE-ProRule" id="PRU01122"/>
    </source>
</evidence>
<keyword evidence="5" id="KW-1185">Reference proteome</keyword>
<dbReference type="Gene3D" id="2.30.42.10">
    <property type="match status" value="1"/>
</dbReference>
<reference evidence="5" key="1">
    <citation type="submission" date="2017-04" db="EMBL/GenBank/DDBJ databases">
        <authorList>
            <person name="Varghese N."/>
            <person name="Submissions S."/>
        </authorList>
    </citation>
    <scope>NUCLEOTIDE SEQUENCE [LARGE SCALE GENOMIC DNA]</scope>
    <source>
        <strain evidence="5">DSM 9293</strain>
    </source>
</reference>
<dbReference type="GO" id="GO:0005524">
    <property type="term" value="F:ATP binding"/>
    <property type="evidence" value="ECO:0007669"/>
    <property type="project" value="InterPro"/>
</dbReference>
<dbReference type="PROSITE" id="PS51786">
    <property type="entry name" value="LON_PROTEOLYTIC"/>
    <property type="match status" value="1"/>
</dbReference>
<dbReference type="SUPFAM" id="SSF54211">
    <property type="entry name" value="Ribosomal protein S5 domain 2-like"/>
    <property type="match status" value="1"/>
</dbReference>
<dbReference type="EMBL" id="FWWY01000001">
    <property type="protein sequence ID" value="SMC07414.1"/>
    <property type="molecule type" value="Genomic_DNA"/>
</dbReference>
<keyword evidence="1" id="KW-0720">Serine protease</keyword>
<keyword evidence="1" id="KW-0645">Protease</keyword>
<dbReference type="SUPFAM" id="SSF50156">
    <property type="entry name" value="PDZ domain-like"/>
    <property type="match status" value="1"/>
</dbReference>
<sequence length="337" mass="36267">MIKRKPLKWIVWSVVLLIVVAIVLWFIPTSYVVIYPGVTGNLAQMVKVQGGKQRNHGNLLMVAVGIAPVNELTYIGSRLDPNVELLKSSYAMGGLNMKQYVQYNVSLMNNSKLAAEVAGERLAGLHAYVKTVPGALVVGVLKNGNAQGKLQPGDLITKIGPYPITNPNQVHGIMQKHFTYGEIVPFTIERHHQTLMVPIRTTHIPQDSAPAIGVLISALQVPVIPRPVTINSEGIGGPSAGMMFALEIYSQITGKNLAKGRIIAGTGEITPSGQVQPIGGVAQKVITVHRSGATVFLCPAANYAKAEAMAKRKGYQMKIYPVTNLTQALHDIEQSAT</sequence>
<comment type="similarity">
    <text evidence="1">Belongs to the peptidase S16 family.</text>
</comment>
<evidence type="ECO:0000313" key="4">
    <source>
        <dbReference type="EMBL" id="SMC07414.1"/>
    </source>
</evidence>
<feature type="domain" description="Lon proteolytic" evidence="3">
    <location>
        <begin position="231"/>
        <end position="335"/>
    </location>
</feature>
<feature type="active site" evidence="1">
    <location>
        <position position="284"/>
    </location>
</feature>
<accession>A0A1W1WM78</accession>
<dbReference type="OrthoDB" id="2356897at2"/>
<dbReference type="PANTHER" id="PTHR10046">
    <property type="entry name" value="ATP DEPENDENT LON PROTEASE FAMILY MEMBER"/>
    <property type="match status" value="1"/>
</dbReference>
<dbReference type="RefSeq" id="WP_084661756.1">
    <property type="nucleotide sequence ID" value="NZ_FWWY01000001.1"/>
</dbReference>
<proteinExistence type="inferred from homology"/>
<dbReference type="Pfam" id="PF05362">
    <property type="entry name" value="Lon_C"/>
    <property type="match status" value="1"/>
</dbReference>
<dbReference type="InterPro" id="IPR014721">
    <property type="entry name" value="Ribsml_uS5_D2-typ_fold_subgr"/>
</dbReference>
<dbReference type="AlphaFoldDB" id="A0A1W1WM78"/>
<protein>
    <recommendedName>
        <fullName evidence="1">endopeptidase La</fullName>
        <ecNumber evidence="1">3.4.21.53</ecNumber>
    </recommendedName>
</protein>
<dbReference type="Gene3D" id="3.30.230.10">
    <property type="match status" value="1"/>
</dbReference>
<organism evidence="4 5">
    <name type="scientific">Sulfobacillus thermosulfidooxidans (strain DSM 9293 / VKM B-1269 / AT-1)</name>
    <dbReference type="NCBI Taxonomy" id="929705"/>
    <lineage>
        <taxon>Bacteria</taxon>
        <taxon>Bacillati</taxon>
        <taxon>Bacillota</taxon>
        <taxon>Clostridia</taxon>
        <taxon>Eubacteriales</taxon>
        <taxon>Clostridiales Family XVII. Incertae Sedis</taxon>
        <taxon>Sulfobacillus</taxon>
    </lineage>
</organism>
<keyword evidence="2" id="KW-0812">Transmembrane</keyword>
<evidence type="ECO:0000313" key="5">
    <source>
        <dbReference type="Proteomes" id="UP000192660"/>
    </source>
</evidence>
<dbReference type="InterPro" id="IPR020568">
    <property type="entry name" value="Ribosomal_Su5_D2-typ_SF"/>
</dbReference>